<feature type="repeat" description="NHL" evidence="2">
    <location>
        <begin position="94"/>
        <end position="140"/>
    </location>
</feature>
<feature type="chain" id="PRO_5012160772" evidence="3">
    <location>
        <begin position="23"/>
        <end position="343"/>
    </location>
</feature>
<keyword evidence="1" id="KW-0677">Repeat</keyword>
<keyword evidence="3" id="KW-0732">Signal</keyword>
<dbReference type="EMBL" id="LT670817">
    <property type="protein sequence ID" value="SHH82101.1"/>
    <property type="molecule type" value="Genomic_DNA"/>
</dbReference>
<dbReference type="Proteomes" id="UP000189796">
    <property type="component" value="Chromosome I"/>
</dbReference>
<dbReference type="Pfam" id="PF01436">
    <property type="entry name" value="NHL"/>
    <property type="match status" value="1"/>
</dbReference>
<reference evidence="4 5" key="1">
    <citation type="submission" date="2016-11" db="EMBL/GenBank/DDBJ databases">
        <authorList>
            <person name="Jaros S."/>
            <person name="Januszkiewicz K."/>
            <person name="Wedrychowicz H."/>
        </authorList>
    </citation>
    <scope>NUCLEOTIDE SEQUENCE [LARGE SCALE GENOMIC DNA]</scope>
    <source>
        <strain evidence="4 5">GAS138</strain>
    </source>
</reference>
<dbReference type="Gene3D" id="2.120.10.30">
    <property type="entry name" value="TolB, C-terminal domain"/>
    <property type="match status" value="1"/>
</dbReference>
<dbReference type="PANTHER" id="PTHR24104">
    <property type="entry name" value="E3 UBIQUITIN-PROTEIN LIGASE NHLRC1-RELATED"/>
    <property type="match status" value="1"/>
</dbReference>
<gene>
    <name evidence="4" type="ORF">SAMN05443248_6332</name>
</gene>
<dbReference type="InterPro" id="IPR011042">
    <property type="entry name" value="6-blade_b-propeller_TolB-like"/>
</dbReference>
<protein>
    <submittedName>
        <fullName evidence="4">NHL repeat-containing protein</fullName>
    </submittedName>
</protein>
<dbReference type="GO" id="GO:0008270">
    <property type="term" value="F:zinc ion binding"/>
    <property type="evidence" value="ECO:0007669"/>
    <property type="project" value="UniProtKB-KW"/>
</dbReference>
<evidence type="ECO:0000256" key="3">
    <source>
        <dbReference type="SAM" id="SignalP"/>
    </source>
</evidence>
<evidence type="ECO:0000313" key="4">
    <source>
        <dbReference type="EMBL" id="SHH82101.1"/>
    </source>
</evidence>
<accession>A0A1M5W3S1</accession>
<dbReference type="AlphaFoldDB" id="A0A1M5W3S1"/>
<organism evidence="4 5">
    <name type="scientific">Bradyrhizobium erythrophlei</name>
    <dbReference type="NCBI Taxonomy" id="1437360"/>
    <lineage>
        <taxon>Bacteria</taxon>
        <taxon>Pseudomonadati</taxon>
        <taxon>Pseudomonadota</taxon>
        <taxon>Alphaproteobacteria</taxon>
        <taxon>Hyphomicrobiales</taxon>
        <taxon>Nitrobacteraceae</taxon>
        <taxon>Bradyrhizobium</taxon>
    </lineage>
</organism>
<sequence>MAAMAWRLVSLSIILAMWGAHAALAQASYPCVNDAPDPYQRGVSFAPLPDGRAWGSTAGVTVAADGTIWAYDRCGANSCAGSPLDPIIAFSPDGKVRRHFGGGLFQMPHGLTVDDAGNVWVTDNAAKDGRGMQVYKFSPQGQILMTLGKPGGGEAPDGFFQPNAVAIASNGDIFVAQGHTARGDKSLILVFSPEGKFIRSFGGKGSGPGELDVPHALAFDAKGRLLVGDRNHNRIARFDRDGSYLGEWKQFSRPSAIVVTRDQTIYVGDSESQSRDAAAYAYNPGCEKGIRFGKLEDARVLGLIPDQQPMSVSSTAEGVGVDKEGNVFGAEVGPRDLKKYLKK</sequence>
<feature type="signal peptide" evidence="3">
    <location>
        <begin position="1"/>
        <end position="22"/>
    </location>
</feature>
<evidence type="ECO:0000256" key="1">
    <source>
        <dbReference type="ARBA" id="ARBA00022737"/>
    </source>
</evidence>
<dbReference type="SUPFAM" id="SSF63829">
    <property type="entry name" value="Calcium-dependent phosphotriesterase"/>
    <property type="match status" value="1"/>
</dbReference>
<dbReference type="InterPro" id="IPR050952">
    <property type="entry name" value="TRIM-NHL_E3_ligases"/>
</dbReference>
<evidence type="ECO:0000256" key="2">
    <source>
        <dbReference type="PROSITE-ProRule" id="PRU00504"/>
    </source>
</evidence>
<evidence type="ECO:0000313" key="5">
    <source>
        <dbReference type="Proteomes" id="UP000189796"/>
    </source>
</evidence>
<dbReference type="CDD" id="cd14958">
    <property type="entry name" value="NHL_PAL_like"/>
    <property type="match status" value="1"/>
</dbReference>
<dbReference type="InterPro" id="IPR001258">
    <property type="entry name" value="NHL_repeat"/>
</dbReference>
<feature type="repeat" description="NHL" evidence="2">
    <location>
        <begin position="198"/>
        <end position="241"/>
    </location>
</feature>
<proteinExistence type="predicted"/>
<name>A0A1M5W3S1_9BRAD</name>
<dbReference type="PROSITE" id="PS51125">
    <property type="entry name" value="NHL"/>
    <property type="match status" value="2"/>
</dbReference>
<dbReference type="PANTHER" id="PTHR24104:SF25">
    <property type="entry name" value="PROTEIN LIN-41"/>
    <property type="match status" value="1"/>
</dbReference>
<dbReference type="Pfam" id="PF17170">
    <property type="entry name" value="DUF5128"/>
    <property type="match status" value="1"/>
</dbReference>